<evidence type="ECO:0000313" key="3">
    <source>
        <dbReference type="EMBL" id="PSG88302.1"/>
    </source>
</evidence>
<protein>
    <submittedName>
        <fullName evidence="3">SAM-dependent methyltransferase</fullName>
    </submittedName>
</protein>
<dbReference type="AlphaFoldDB" id="A0A2T1N8Y8"/>
<organism evidence="3 4">
    <name type="scientific">Aurantibacter aestuarii</name>
    <dbReference type="NCBI Taxonomy" id="1266046"/>
    <lineage>
        <taxon>Bacteria</taxon>
        <taxon>Pseudomonadati</taxon>
        <taxon>Bacteroidota</taxon>
        <taxon>Flavobacteriia</taxon>
        <taxon>Flavobacteriales</taxon>
        <taxon>Flavobacteriaceae</taxon>
        <taxon>Aurantibacter</taxon>
    </lineage>
</organism>
<dbReference type="EMBL" id="PXOQ01000009">
    <property type="protein sequence ID" value="PSG88302.1"/>
    <property type="molecule type" value="Genomic_DNA"/>
</dbReference>
<keyword evidence="3" id="KW-0808">Transferase</keyword>
<feature type="domain" description="PG-1098 ferredoxin-like" evidence="2">
    <location>
        <begin position="282"/>
        <end position="324"/>
    </location>
</feature>
<dbReference type="SUPFAM" id="SSF53335">
    <property type="entry name" value="S-adenosyl-L-methionine-dependent methyltransferases"/>
    <property type="match status" value="1"/>
</dbReference>
<dbReference type="Pfam" id="PF18096">
    <property type="entry name" value="Thump_like"/>
    <property type="match status" value="1"/>
</dbReference>
<gene>
    <name evidence="3" type="ORF">C7H52_08340</name>
</gene>
<dbReference type="InterPro" id="IPR029063">
    <property type="entry name" value="SAM-dependent_MTases_sf"/>
</dbReference>
<feature type="domain" description="THUMP-like" evidence="1">
    <location>
        <begin position="325"/>
        <end position="395"/>
    </location>
</feature>
<dbReference type="GO" id="GO:0008168">
    <property type="term" value="F:methyltransferase activity"/>
    <property type="evidence" value="ECO:0007669"/>
    <property type="project" value="UniProtKB-KW"/>
</dbReference>
<evidence type="ECO:0000259" key="1">
    <source>
        <dbReference type="Pfam" id="PF18096"/>
    </source>
</evidence>
<keyword evidence="4" id="KW-1185">Reference proteome</keyword>
<dbReference type="OrthoDB" id="1000417at2"/>
<dbReference type="Proteomes" id="UP000238426">
    <property type="component" value="Unassembled WGS sequence"/>
</dbReference>
<name>A0A2T1N8Y8_9FLAO</name>
<dbReference type="Gene3D" id="3.40.50.150">
    <property type="entry name" value="Vaccinia Virus protein VP39"/>
    <property type="match status" value="1"/>
</dbReference>
<accession>A0A2T1N8Y8</accession>
<dbReference type="Gene3D" id="1.10.10.1110">
    <property type="entry name" value="Methyltransferase PG1098, N-terminal domain"/>
    <property type="match status" value="1"/>
</dbReference>
<comment type="caution">
    <text evidence="3">The sequence shown here is derived from an EMBL/GenBank/DDBJ whole genome shotgun (WGS) entry which is preliminary data.</text>
</comment>
<dbReference type="CDD" id="cd02440">
    <property type="entry name" value="AdoMet_MTases"/>
    <property type="match status" value="1"/>
</dbReference>
<keyword evidence="3" id="KW-0489">Methyltransferase</keyword>
<evidence type="ECO:0000313" key="4">
    <source>
        <dbReference type="Proteomes" id="UP000238426"/>
    </source>
</evidence>
<dbReference type="RefSeq" id="WP_106463441.1">
    <property type="nucleotide sequence ID" value="NZ_PXOQ01000009.1"/>
</dbReference>
<sequence length="399" mass="46202">MISFNKDILSFKIQEFIKNNLSSNISDLILKGIPFQETLTTEIINQIEAKNRSEKKLPTWFKTKNIYYPNKLNIEQTSSEATAQFKSNLISGDRLIDLTGGFGVDDFYFSKTFQNVIHCEINKELSEIVQHNYKQLEVKNITCYNYNGLDVLKDLNQTFDWIYVDPSRRHDSKGKVFLLNDCEPNIVENSEVLFNYSNHILIKTSPLLDISSGLNELTHVKHIYSVAVKNEVKELLWVLEKDYQNAVTVECVNIKKTSFKTFTFNLEDETLTEAEYSLPKNYLYEPNSAILKAGAFNQVAVKYNLSKLHKHSHLYTSENLMDFPGRVFKIVSVLPYNRKSFKKYYTKSSANVTTRNFPESVASIRKKLQLKDGGTDYLFFSTNMKNEKIVIHCKKMENL</sequence>
<dbReference type="Pfam" id="PF22013">
    <property type="entry name" value="PG_1098_Fer"/>
    <property type="match status" value="1"/>
</dbReference>
<dbReference type="InterPro" id="IPR041497">
    <property type="entry name" value="Thump-like"/>
</dbReference>
<dbReference type="GO" id="GO:0032259">
    <property type="term" value="P:methylation"/>
    <property type="evidence" value="ECO:0007669"/>
    <property type="project" value="UniProtKB-KW"/>
</dbReference>
<reference evidence="3 4" key="1">
    <citation type="submission" date="2018-03" db="EMBL/GenBank/DDBJ databases">
        <title>Mesoflavibacter sp. HG37 and Mesoflavibacter sp. HG96 sp.nov., two marine bacteria isolated from seawater of Western Pacific Ocean.</title>
        <authorList>
            <person name="Cheng H."/>
            <person name="Wu Y.-H."/>
            <person name="Guo L.-L."/>
            <person name="Xu X.-W."/>
        </authorList>
    </citation>
    <scope>NUCLEOTIDE SEQUENCE [LARGE SCALE GENOMIC DNA]</scope>
    <source>
        <strain evidence="3 4">KCTC 32269</strain>
    </source>
</reference>
<dbReference type="InterPro" id="IPR054168">
    <property type="entry name" value="PG_1098_Fer"/>
</dbReference>
<evidence type="ECO:0000259" key="2">
    <source>
        <dbReference type="Pfam" id="PF22013"/>
    </source>
</evidence>
<proteinExistence type="predicted"/>